<dbReference type="PROSITE" id="PS51009">
    <property type="entry name" value="CYTCII"/>
    <property type="match status" value="1"/>
</dbReference>
<evidence type="ECO:0000256" key="3">
    <source>
        <dbReference type="ARBA" id="ARBA00022723"/>
    </source>
</evidence>
<dbReference type="GO" id="GO:0020037">
    <property type="term" value="F:heme binding"/>
    <property type="evidence" value="ECO:0007669"/>
    <property type="project" value="InterPro"/>
</dbReference>
<name>A0A1V8RR83_9HYPH</name>
<evidence type="ECO:0000256" key="1">
    <source>
        <dbReference type="ARBA" id="ARBA00022448"/>
    </source>
</evidence>
<proteinExistence type="predicted"/>
<evidence type="ECO:0000256" key="4">
    <source>
        <dbReference type="ARBA" id="ARBA00022982"/>
    </source>
</evidence>
<dbReference type="InterPro" id="IPR002321">
    <property type="entry name" value="Cyt_c_II"/>
</dbReference>
<evidence type="ECO:0000256" key="6">
    <source>
        <dbReference type="PIRSR" id="PIRSR000027-1"/>
    </source>
</evidence>
<dbReference type="Gene3D" id="1.20.120.10">
    <property type="entry name" value="Cytochrome c/b562"/>
    <property type="match status" value="1"/>
</dbReference>
<keyword evidence="3 6" id="KW-0479">Metal-binding</keyword>
<reference evidence="8 9" key="1">
    <citation type="journal article" date="2016" name="Int. J. Syst. Evol. Microbiol.">
        <title>Pseudaminobacter manganicus sp. nov., isolated from sludge of a manganese mine.</title>
        <authorList>
            <person name="Li J."/>
            <person name="Huang J."/>
            <person name="Liao S."/>
            <person name="Wang G."/>
        </authorList>
    </citation>
    <scope>NUCLEOTIDE SEQUENCE [LARGE SCALE GENOMIC DNA]</scope>
    <source>
        <strain evidence="8 9">JH-7</strain>
    </source>
</reference>
<evidence type="ECO:0000256" key="5">
    <source>
        <dbReference type="ARBA" id="ARBA00023004"/>
    </source>
</evidence>
<dbReference type="PIRSF" id="PIRSF000027">
    <property type="entry name" value="Cytc_c_prime"/>
    <property type="match status" value="1"/>
</dbReference>
<keyword evidence="1" id="KW-0813">Transport</keyword>
<organism evidence="8 9">
    <name type="scientific">Manganibacter manganicus</name>
    <dbReference type="NCBI Taxonomy" id="1873176"/>
    <lineage>
        <taxon>Bacteria</taxon>
        <taxon>Pseudomonadati</taxon>
        <taxon>Pseudomonadota</taxon>
        <taxon>Alphaproteobacteria</taxon>
        <taxon>Hyphomicrobiales</taxon>
        <taxon>Phyllobacteriaceae</taxon>
        <taxon>Manganibacter</taxon>
    </lineage>
</organism>
<evidence type="ECO:0000313" key="8">
    <source>
        <dbReference type="EMBL" id="OQM75634.1"/>
    </source>
</evidence>
<dbReference type="AlphaFoldDB" id="A0A1V8RR83"/>
<feature type="binding site" description="covalent" evidence="7">
    <location>
        <position position="137"/>
    </location>
    <ligand>
        <name>heme c</name>
        <dbReference type="ChEBI" id="CHEBI:61717"/>
    </ligand>
</feature>
<gene>
    <name evidence="8" type="ORF">BFN67_16775</name>
</gene>
<feature type="binding site" description="axial binding residue" evidence="6">
    <location>
        <position position="138"/>
    </location>
    <ligand>
        <name>heme c</name>
        <dbReference type="ChEBI" id="CHEBI:61717"/>
    </ligand>
    <ligandPart>
        <name>Fe</name>
        <dbReference type="ChEBI" id="CHEBI:18248"/>
    </ligandPart>
</feature>
<keyword evidence="9" id="KW-1185">Reference proteome</keyword>
<dbReference type="GO" id="GO:0022900">
    <property type="term" value="P:electron transport chain"/>
    <property type="evidence" value="ECO:0007669"/>
    <property type="project" value="InterPro"/>
</dbReference>
<evidence type="ECO:0008006" key="10">
    <source>
        <dbReference type="Google" id="ProtNLM"/>
    </source>
</evidence>
<dbReference type="Proteomes" id="UP000191905">
    <property type="component" value="Unassembled WGS sequence"/>
</dbReference>
<comment type="caution">
    <text evidence="8">The sequence shown here is derived from an EMBL/GenBank/DDBJ whole genome shotgun (WGS) entry which is preliminary data.</text>
</comment>
<keyword evidence="2 7" id="KW-0349">Heme</keyword>
<dbReference type="STRING" id="1873176.BFN67_16775"/>
<evidence type="ECO:0000313" key="9">
    <source>
        <dbReference type="Proteomes" id="UP000191905"/>
    </source>
</evidence>
<comment type="PTM">
    <text evidence="7">Binds 1 heme group per subunit.</text>
</comment>
<dbReference type="GO" id="GO:0009055">
    <property type="term" value="F:electron transfer activity"/>
    <property type="evidence" value="ECO:0007669"/>
    <property type="project" value="InterPro"/>
</dbReference>
<dbReference type="GO" id="GO:0005506">
    <property type="term" value="F:iron ion binding"/>
    <property type="evidence" value="ECO:0007669"/>
    <property type="project" value="InterPro"/>
</dbReference>
<accession>A0A1V8RR83</accession>
<dbReference type="InterPro" id="IPR012127">
    <property type="entry name" value="Cyt_c_prime"/>
</dbReference>
<dbReference type="GO" id="GO:0042597">
    <property type="term" value="C:periplasmic space"/>
    <property type="evidence" value="ECO:0007669"/>
    <property type="project" value="InterPro"/>
</dbReference>
<feature type="binding site" description="covalent" evidence="7">
    <location>
        <position position="134"/>
    </location>
    <ligand>
        <name>heme c</name>
        <dbReference type="ChEBI" id="CHEBI:61717"/>
    </ligand>
</feature>
<dbReference type="EMBL" id="MDET01000013">
    <property type="protein sequence ID" value="OQM75634.1"/>
    <property type="molecule type" value="Genomic_DNA"/>
</dbReference>
<dbReference type="InterPro" id="IPR010980">
    <property type="entry name" value="Cyt_c/b562"/>
</dbReference>
<keyword evidence="5 6" id="KW-0408">Iron</keyword>
<evidence type="ECO:0000256" key="2">
    <source>
        <dbReference type="ARBA" id="ARBA00022617"/>
    </source>
</evidence>
<keyword evidence="4" id="KW-0249">Electron transport</keyword>
<dbReference type="SUPFAM" id="SSF47175">
    <property type="entry name" value="Cytochromes"/>
    <property type="match status" value="1"/>
</dbReference>
<dbReference type="Pfam" id="PF01322">
    <property type="entry name" value="Cytochrom_C_2"/>
    <property type="match status" value="1"/>
</dbReference>
<evidence type="ECO:0000256" key="7">
    <source>
        <dbReference type="PIRSR" id="PIRSR000027-2"/>
    </source>
</evidence>
<sequence length="145" mass="15577">MSAVVIAVLASGVAAIAHEGATGVVAERMAVMKHMAESMKTVGEMLNGRREFDAIAVCAGVAALHENRHQARKQFSSETKDHASRASAAVWEKPDDFKAELEGFDAAIKALVAASETDNLDEMRVPFKDVGQSCSSCHEQFRLSE</sequence>
<protein>
    <recommendedName>
        <fullName evidence="10">Cytochrome C</fullName>
    </recommendedName>
</protein>